<sequence>MFDRPSFILHRDTLVAFELRIFPNPTNLNPNSVNNYLLIFDDILESSETHGIIDTCKALNCATRHVLANIILKQNGAVSHSDLRKLNCEGVFNSADTSECKAVIAALCSSSGDNAQPLCTDEPLLTALNRLTIGDLKGLANKHGIKIKRVKDKNEWIKAFEKALSQTRLNLGSNSLRPLKELLMPEVTAKLEKSRKRRLLLKADVNFVLESHIRSYFQSRTDAPACIPRRPFLAIRRRFCE</sequence>
<organism evidence="1 2">
    <name type="scientific">Mycena venus</name>
    <dbReference type="NCBI Taxonomy" id="2733690"/>
    <lineage>
        <taxon>Eukaryota</taxon>
        <taxon>Fungi</taxon>
        <taxon>Dikarya</taxon>
        <taxon>Basidiomycota</taxon>
        <taxon>Agaricomycotina</taxon>
        <taxon>Agaricomycetes</taxon>
        <taxon>Agaricomycetidae</taxon>
        <taxon>Agaricales</taxon>
        <taxon>Marasmiineae</taxon>
        <taxon>Mycenaceae</taxon>
        <taxon>Mycena</taxon>
    </lineage>
</organism>
<dbReference type="AlphaFoldDB" id="A0A8H7CF86"/>
<name>A0A8H7CF86_9AGAR</name>
<evidence type="ECO:0000313" key="1">
    <source>
        <dbReference type="EMBL" id="KAF7335469.1"/>
    </source>
</evidence>
<proteinExistence type="predicted"/>
<dbReference type="Proteomes" id="UP000620124">
    <property type="component" value="Unassembled WGS sequence"/>
</dbReference>
<dbReference type="OrthoDB" id="3006976at2759"/>
<evidence type="ECO:0000313" key="2">
    <source>
        <dbReference type="Proteomes" id="UP000620124"/>
    </source>
</evidence>
<protein>
    <submittedName>
        <fullName evidence="1">Uncharacterized protein</fullName>
    </submittedName>
</protein>
<dbReference type="EMBL" id="JACAZI010000024">
    <property type="protein sequence ID" value="KAF7335469.1"/>
    <property type="molecule type" value="Genomic_DNA"/>
</dbReference>
<comment type="caution">
    <text evidence="1">The sequence shown here is derived from an EMBL/GenBank/DDBJ whole genome shotgun (WGS) entry which is preliminary data.</text>
</comment>
<accession>A0A8H7CF86</accession>
<reference evidence="1" key="1">
    <citation type="submission" date="2020-05" db="EMBL/GenBank/DDBJ databases">
        <title>Mycena genomes resolve the evolution of fungal bioluminescence.</title>
        <authorList>
            <person name="Tsai I.J."/>
        </authorList>
    </citation>
    <scope>NUCLEOTIDE SEQUENCE</scope>
    <source>
        <strain evidence="1">CCC161011</strain>
    </source>
</reference>
<gene>
    <name evidence="1" type="ORF">MVEN_02200300</name>
</gene>
<keyword evidence="2" id="KW-1185">Reference proteome</keyword>